<feature type="compositionally biased region" description="Basic and acidic residues" evidence="1">
    <location>
        <begin position="34"/>
        <end position="49"/>
    </location>
</feature>
<feature type="region of interest" description="Disordered" evidence="1">
    <location>
        <begin position="22"/>
        <end position="72"/>
    </location>
</feature>
<name>A0A6A5VSZ3_9PLEO</name>
<proteinExistence type="predicted"/>
<protein>
    <submittedName>
        <fullName evidence="2">Uncharacterized protein</fullName>
    </submittedName>
</protein>
<gene>
    <name evidence="2" type="ORF">BU23DRAFT_9481</name>
</gene>
<feature type="compositionally biased region" description="Low complexity" evidence="1">
    <location>
        <begin position="145"/>
        <end position="161"/>
    </location>
</feature>
<dbReference type="AlphaFoldDB" id="A0A6A5VSZ3"/>
<sequence>MGADAASVLCVDSVDSATTSAHASHATLHGEMGAGKRDGHELESGRDESIAGAKRSGAPAENGTTVAGRRGSVTARRRLPLVVVDTDSAGARPSSLNQCAVWTWDGRVGAVRMARPRRRVALALPVRRSCPCWCVCSSSASRHAPASAKHPRQQQQQQQQPPRHHRRDVAILGKLTSPPACRNRARTPH</sequence>
<evidence type="ECO:0000256" key="1">
    <source>
        <dbReference type="SAM" id="MobiDB-lite"/>
    </source>
</evidence>
<reference evidence="2" key="1">
    <citation type="journal article" date="2020" name="Stud. Mycol.">
        <title>101 Dothideomycetes genomes: a test case for predicting lifestyles and emergence of pathogens.</title>
        <authorList>
            <person name="Haridas S."/>
            <person name="Albert R."/>
            <person name="Binder M."/>
            <person name="Bloem J."/>
            <person name="Labutti K."/>
            <person name="Salamov A."/>
            <person name="Andreopoulos B."/>
            <person name="Baker S."/>
            <person name="Barry K."/>
            <person name="Bills G."/>
            <person name="Bluhm B."/>
            <person name="Cannon C."/>
            <person name="Castanera R."/>
            <person name="Culley D."/>
            <person name="Daum C."/>
            <person name="Ezra D."/>
            <person name="Gonzalez J."/>
            <person name="Henrissat B."/>
            <person name="Kuo A."/>
            <person name="Liang C."/>
            <person name="Lipzen A."/>
            <person name="Lutzoni F."/>
            <person name="Magnuson J."/>
            <person name="Mondo S."/>
            <person name="Nolan M."/>
            <person name="Ohm R."/>
            <person name="Pangilinan J."/>
            <person name="Park H.-J."/>
            <person name="Ramirez L."/>
            <person name="Alfaro M."/>
            <person name="Sun H."/>
            <person name="Tritt A."/>
            <person name="Yoshinaga Y."/>
            <person name="Zwiers L.-H."/>
            <person name="Turgeon B."/>
            <person name="Goodwin S."/>
            <person name="Spatafora J."/>
            <person name="Crous P."/>
            <person name="Grigoriev I."/>
        </authorList>
    </citation>
    <scope>NUCLEOTIDE SEQUENCE</scope>
    <source>
        <strain evidence="2">CBS 107.79</strain>
    </source>
</reference>
<accession>A0A6A5VSZ3</accession>
<evidence type="ECO:0000313" key="2">
    <source>
        <dbReference type="EMBL" id="KAF1980494.1"/>
    </source>
</evidence>
<feature type="region of interest" description="Disordered" evidence="1">
    <location>
        <begin position="145"/>
        <end position="189"/>
    </location>
</feature>
<dbReference type="EMBL" id="ML976656">
    <property type="protein sequence ID" value="KAF1980494.1"/>
    <property type="molecule type" value="Genomic_DNA"/>
</dbReference>
<keyword evidence="3" id="KW-1185">Reference proteome</keyword>
<evidence type="ECO:0000313" key="3">
    <source>
        <dbReference type="Proteomes" id="UP000800036"/>
    </source>
</evidence>
<organism evidence="2 3">
    <name type="scientific">Bimuria novae-zelandiae CBS 107.79</name>
    <dbReference type="NCBI Taxonomy" id="1447943"/>
    <lineage>
        <taxon>Eukaryota</taxon>
        <taxon>Fungi</taxon>
        <taxon>Dikarya</taxon>
        <taxon>Ascomycota</taxon>
        <taxon>Pezizomycotina</taxon>
        <taxon>Dothideomycetes</taxon>
        <taxon>Pleosporomycetidae</taxon>
        <taxon>Pleosporales</taxon>
        <taxon>Massarineae</taxon>
        <taxon>Didymosphaeriaceae</taxon>
        <taxon>Bimuria</taxon>
    </lineage>
</organism>
<dbReference type="Proteomes" id="UP000800036">
    <property type="component" value="Unassembled WGS sequence"/>
</dbReference>